<evidence type="ECO:0000313" key="2">
    <source>
        <dbReference type="Proteomes" id="UP001227101"/>
    </source>
</evidence>
<keyword evidence="2" id="KW-1185">Reference proteome</keyword>
<dbReference type="Gene3D" id="3.40.630.30">
    <property type="match status" value="1"/>
</dbReference>
<dbReference type="EMBL" id="CP127173">
    <property type="protein sequence ID" value="WIV53782.1"/>
    <property type="molecule type" value="Genomic_DNA"/>
</dbReference>
<dbReference type="Proteomes" id="UP001227101">
    <property type="component" value="Chromosome"/>
</dbReference>
<gene>
    <name evidence="1" type="ORF">QP939_33520</name>
</gene>
<reference evidence="1 2" key="1">
    <citation type="submission" date="2023-06" db="EMBL/GenBank/DDBJ databases">
        <authorList>
            <person name="Oyuntsetseg B."/>
            <person name="Kim S.B."/>
        </authorList>
    </citation>
    <scope>NUCLEOTIDE SEQUENCE [LARGE SCALE GENOMIC DNA]</scope>
    <source>
        <strain evidence="1 2">2-2</strain>
    </source>
</reference>
<evidence type="ECO:0000313" key="1">
    <source>
        <dbReference type="EMBL" id="WIV53782.1"/>
    </source>
</evidence>
<accession>A0ABY8XBF3</accession>
<sequence>MDDYVARVRADGLPADRWLRTHVRAGGRIVGVALCSATVQAPLDDWRRWTGLAFDRDGFVVVPGALVPVFVSLAHGFGVYVEPNVWISHHLIV</sequence>
<organism evidence="1 2">
    <name type="scientific">Amycolatopsis nalaikhensis</name>
    <dbReference type="NCBI Taxonomy" id="715472"/>
    <lineage>
        <taxon>Bacteria</taxon>
        <taxon>Bacillati</taxon>
        <taxon>Actinomycetota</taxon>
        <taxon>Actinomycetes</taxon>
        <taxon>Pseudonocardiales</taxon>
        <taxon>Pseudonocardiaceae</taxon>
        <taxon>Amycolatopsis</taxon>
    </lineage>
</organism>
<dbReference type="RefSeq" id="WP_285450258.1">
    <property type="nucleotide sequence ID" value="NZ_CP127173.1"/>
</dbReference>
<protein>
    <recommendedName>
        <fullName evidence="3">GNAT family N-acetyltransferase</fullName>
    </recommendedName>
</protein>
<proteinExistence type="predicted"/>
<evidence type="ECO:0008006" key="3">
    <source>
        <dbReference type="Google" id="ProtNLM"/>
    </source>
</evidence>
<name>A0ABY8XBF3_9PSEU</name>